<gene>
    <name evidence="3" type="ORF">YBN1229_v1_0223</name>
</gene>
<dbReference type="Proteomes" id="UP000033187">
    <property type="component" value="Chromosome 1"/>
</dbReference>
<evidence type="ECO:0000313" key="3">
    <source>
        <dbReference type="EMBL" id="CPR15129.1"/>
    </source>
</evidence>
<accession>A0A0D6J9S1</accession>
<keyword evidence="4" id="KW-1185">Reference proteome</keyword>
<evidence type="ECO:0000313" key="4">
    <source>
        <dbReference type="Proteomes" id="UP000033187"/>
    </source>
</evidence>
<dbReference type="OrthoDB" id="7933702at2"/>
<dbReference type="RefSeq" id="WP_046475631.1">
    <property type="nucleotide sequence ID" value="NZ_LN829118.1"/>
</dbReference>
<dbReference type="EMBL" id="LN829119">
    <property type="protein sequence ID" value="CPR15129.1"/>
    <property type="molecule type" value="Genomic_DNA"/>
</dbReference>
<sequence length="85" mass="9513">MAKKDQQTTKRAAPAKTARKASKSGVTLKKLETEARALKKERDSLRAELTAAKKRIAELEAINENAVNRIDWVLDSLHTLLEKKS</sequence>
<keyword evidence="1" id="KW-0175">Coiled coil</keyword>
<dbReference type="KEGG" id="fiy:BN1229_v1_0223"/>
<evidence type="ECO:0000256" key="1">
    <source>
        <dbReference type="SAM" id="Coils"/>
    </source>
</evidence>
<evidence type="ECO:0000256" key="2">
    <source>
        <dbReference type="SAM" id="MobiDB-lite"/>
    </source>
</evidence>
<feature type="region of interest" description="Disordered" evidence="2">
    <location>
        <begin position="1"/>
        <end position="26"/>
    </location>
</feature>
<organism evidence="3 4">
    <name type="scientific">Candidatus Filomicrobium marinum</name>
    <dbReference type="NCBI Taxonomy" id="1608628"/>
    <lineage>
        <taxon>Bacteria</taxon>
        <taxon>Pseudomonadati</taxon>
        <taxon>Pseudomonadota</taxon>
        <taxon>Alphaproteobacteria</taxon>
        <taxon>Hyphomicrobiales</taxon>
        <taxon>Hyphomicrobiaceae</taxon>
        <taxon>Filomicrobium</taxon>
    </lineage>
</organism>
<feature type="coiled-coil region" evidence="1">
    <location>
        <begin position="28"/>
        <end position="69"/>
    </location>
</feature>
<dbReference type="Gene3D" id="6.10.250.2730">
    <property type="match status" value="1"/>
</dbReference>
<proteinExistence type="predicted"/>
<name>A0A0D6J9S1_9HYPH</name>
<dbReference type="AlphaFoldDB" id="A0A0D6J9S1"/>
<protein>
    <submittedName>
        <fullName evidence="3">Uncharacterized protein</fullName>
    </submittedName>
</protein>
<dbReference type="KEGG" id="fil:BN1229_v1_0219"/>
<reference evidence="4" key="1">
    <citation type="submission" date="2015-02" db="EMBL/GenBank/DDBJ databases">
        <authorList>
            <person name="Chooi Y.-H."/>
        </authorList>
    </citation>
    <scope>NUCLEOTIDE SEQUENCE [LARGE SCALE GENOMIC DNA]</scope>
    <source>
        <strain evidence="4">strain Y</strain>
    </source>
</reference>